<evidence type="ECO:0000256" key="5">
    <source>
        <dbReference type="ARBA" id="ARBA00022737"/>
    </source>
</evidence>
<evidence type="ECO:0000256" key="1">
    <source>
        <dbReference type="ARBA" id="ARBA00004245"/>
    </source>
</evidence>
<dbReference type="PANTHER" id="PTHR45783:SF3">
    <property type="entry name" value="KINESIN LIGHT CHAIN"/>
    <property type="match status" value="1"/>
</dbReference>
<evidence type="ECO:0000259" key="11">
    <source>
        <dbReference type="Pfam" id="PF00931"/>
    </source>
</evidence>
<evidence type="ECO:0000256" key="2">
    <source>
        <dbReference type="ARBA" id="ARBA00009622"/>
    </source>
</evidence>
<accession>A0ABR8CE81</accession>
<evidence type="ECO:0000256" key="9">
    <source>
        <dbReference type="ARBA" id="ARBA00023212"/>
    </source>
</evidence>
<comment type="caution">
    <text evidence="13">The sequence shown here is derived from an EMBL/GenBank/DDBJ whole genome shotgun (WGS) entry which is preliminary data.</text>
</comment>
<keyword evidence="14" id="KW-1185">Reference proteome</keyword>
<dbReference type="InterPro" id="IPR002182">
    <property type="entry name" value="NB-ARC"/>
</dbReference>
<feature type="repeat" description="TPR" evidence="10">
    <location>
        <begin position="725"/>
        <end position="758"/>
    </location>
</feature>
<evidence type="ECO:0000256" key="10">
    <source>
        <dbReference type="PROSITE-ProRule" id="PRU00339"/>
    </source>
</evidence>
<feature type="repeat" description="TPR" evidence="10">
    <location>
        <begin position="599"/>
        <end position="632"/>
    </location>
</feature>
<keyword evidence="8" id="KW-0505">Motor protein</keyword>
<dbReference type="PROSITE" id="PS50005">
    <property type="entry name" value="TPR"/>
    <property type="match status" value="2"/>
</dbReference>
<keyword evidence="6 10" id="KW-0802">TPR repeat</keyword>
<dbReference type="InterPro" id="IPR002151">
    <property type="entry name" value="Kinesin_light"/>
</dbReference>
<evidence type="ECO:0000313" key="14">
    <source>
        <dbReference type="Proteomes" id="UP000618445"/>
    </source>
</evidence>
<feature type="domain" description="NB-ARC" evidence="11">
    <location>
        <begin position="103"/>
        <end position="261"/>
    </location>
</feature>
<dbReference type="SMART" id="SM00028">
    <property type="entry name" value="TPR"/>
    <property type="match status" value="7"/>
</dbReference>
<dbReference type="InterPro" id="IPR019734">
    <property type="entry name" value="TPR_rpt"/>
</dbReference>
<keyword evidence="4" id="KW-0493">Microtubule</keyword>
<feature type="domain" description="Effector-associated" evidence="12">
    <location>
        <begin position="3"/>
        <end position="76"/>
    </location>
</feature>
<dbReference type="InterPro" id="IPR011990">
    <property type="entry name" value="TPR-like_helical_dom_sf"/>
</dbReference>
<keyword evidence="3" id="KW-0963">Cytoplasm</keyword>
<gene>
    <name evidence="13" type="ORF">H6G05_18910</name>
</gene>
<dbReference type="Pfam" id="PF00931">
    <property type="entry name" value="NB-ARC"/>
    <property type="match status" value="1"/>
</dbReference>
<dbReference type="Proteomes" id="UP000618445">
    <property type="component" value="Unassembled WGS sequence"/>
</dbReference>
<evidence type="ECO:0000256" key="3">
    <source>
        <dbReference type="ARBA" id="ARBA00022490"/>
    </source>
</evidence>
<reference evidence="13 14" key="1">
    <citation type="journal article" date="2020" name="ISME J.">
        <title>Comparative genomics reveals insights into cyanobacterial evolution and habitat adaptation.</title>
        <authorList>
            <person name="Chen M.Y."/>
            <person name="Teng W.K."/>
            <person name="Zhao L."/>
            <person name="Hu C.X."/>
            <person name="Zhou Y.K."/>
            <person name="Han B.P."/>
            <person name="Song L.R."/>
            <person name="Shu W.S."/>
        </authorList>
    </citation>
    <scope>NUCLEOTIDE SEQUENCE [LARGE SCALE GENOMIC DNA]</scope>
    <source>
        <strain evidence="13 14">FACHB-1050</strain>
    </source>
</reference>
<evidence type="ECO:0000313" key="13">
    <source>
        <dbReference type="EMBL" id="MBD2318911.1"/>
    </source>
</evidence>
<dbReference type="InterPro" id="IPR045429">
    <property type="entry name" value="EAD10"/>
</dbReference>
<comment type="subcellular location">
    <subcellularLocation>
        <location evidence="1">Cytoplasm</location>
        <location evidence="1">Cytoskeleton</location>
    </subcellularLocation>
</comment>
<keyword evidence="7" id="KW-0175">Coiled coil</keyword>
<name>A0ABR8CE81_9CYAN</name>
<dbReference type="SUPFAM" id="SSF52540">
    <property type="entry name" value="P-loop containing nucleoside triphosphate hydrolases"/>
    <property type="match status" value="1"/>
</dbReference>
<keyword evidence="9" id="KW-0206">Cytoskeleton</keyword>
<dbReference type="InterPro" id="IPR027417">
    <property type="entry name" value="P-loop_NTPase"/>
</dbReference>
<dbReference type="Gene3D" id="1.25.40.10">
    <property type="entry name" value="Tetratricopeptide repeat domain"/>
    <property type="match status" value="2"/>
</dbReference>
<evidence type="ECO:0000256" key="7">
    <source>
        <dbReference type="ARBA" id="ARBA00023054"/>
    </source>
</evidence>
<evidence type="ECO:0000256" key="6">
    <source>
        <dbReference type="ARBA" id="ARBA00022803"/>
    </source>
</evidence>
<dbReference type="SUPFAM" id="SSF48452">
    <property type="entry name" value="TPR-like"/>
    <property type="match status" value="3"/>
</dbReference>
<organism evidence="13 14">
    <name type="scientific">Phormidium tenue FACHB-1050</name>
    <dbReference type="NCBI Taxonomy" id="2692857"/>
    <lineage>
        <taxon>Bacteria</taxon>
        <taxon>Bacillati</taxon>
        <taxon>Cyanobacteriota</taxon>
        <taxon>Cyanophyceae</taxon>
        <taxon>Oscillatoriophycideae</taxon>
        <taxon>Oscillatoriales</taxon>
        <taxon>Oscillatoriaceae</taxon>
        <taxon>Phormidium</taxon>
    </lineage>
</organism>
<proteinExistence type="inferred from homology"/>
<evidence type="ECO:0000259" key="12">
    <source>
        <dbReference type="Pfam" id="PF19954"/>
    </source>
</evidence>
<dbReference type="PRINTS" id="PR00381">
    <property type="entry name" value="KINESINLIGHT"/>
</dbReference>
<dbReference type="Pfam" id="PF19954">
    <property type="entry name" value="EAD10"/>
    <property type="match status" value="1"/>
</dbReference>
<dbReference type="PANTHER" id="PTHR45783">
    <property type="entry name" value="KINESIN LIGHT CHAIN"/>
    <property type="match status" value="1"/>
</dbReference>
<comment type="similarity">
    <text evidence="2">Belongs to the kinesin light chain family.</text>
</comment>
<evidence type="ECO:0000256" key="8">
    <source>
        <dbReference type="ARBA" id="ARBA00023175"/>
    </source>
</evidence>
<dbReference type="Pfam" id="PF13424">
    <property type="entry name" value="TPR_12"/>
    <property type="match status" value="4"/>
</dbReference>
<evidence type="ECO:0000256" key="4">
    <source>
        <dbReference type="ARBA" id="ARBA00022701"/>
    </source>
</evidence>
<sequence>MDLEQLNSIIARILEGSHTEKDMAVLSRLLENNDHEIKTQFAKFNVNITDGKDIYIGDHIYLSWNKDAVNALIEAIQKNLAQPIGVPENLPRSGVVEFVGRNKVMTQLHKMLQHDNRVAISAITGMGGIGKTELALQYALKYHETYQSGICWITARGVDVGTQIVQFTKLFLNLLPPENFELMEQVKFCWRQWKSGEVLLIFDDVTNYSDIQPYLPPSTANRFKVIITTRLRMGVSVNQLELDVLTQEAAIELLESLVGSDRIQASLEAAKQLCAHLGCLPLGLELVGRYLNRKSDLSLKLMQKRLKDKRLSVKALCQPDADMTAPLSVATAFELSWDTLSESAKSIGYLLSLFAETQVSWSLIELCWIDKDLEEIEETRDSELLNLHLLQRTNFESYRLHPLIRSFIQTKLEQSLHVHTLKEHFCKTMVEIAQKNTNTPTDKPYLVPIDLVIPHLEEVVNNLFTYLNDKERIIAYSSLGWFYKFKGLYIQSEKWYSQCLLTSQIYFGMDSLDVATNLNRLASIYSLQGRYKDAEELHKRSLKLRQYWWGDEHQTVAESLSDLAELYRDQGRYDESEPLQKTALTIFEKQLGSDHSDVAKSLNNLGLLYKKQGRYIEAEALYQSSLTILEKHLGSEHPDLAIYLDNLAVLYVAQELYSKAEPIYQRALTIFEKQLGSEHPDLAICLDNFAHCCRLQKRYDEAEILHKRALTVFEKQLGSDHPEFASCLKNIANLYRDQKRYSEAELNFHKALDIFKKTLGEEHPRVGQCLDNLAIMYEMKGYNQIAQKFYAEALNILEKGLGSKHSWTIKCKERLEKLHIIP</sequence>
<dbReference type="RefSeq" id="WP_190580332.1">
    <property type="nucleotide sequence ID" value="NZ_CAWPQU010000031.1"/>
</dbReference>
<keyword evidence="5" id="KW-0677">Repeat</keyword>
<protein>
    <submittedName>
        <fullName evidence="13">Tetratricopeptide repeat protein</fullName>
    </submittedName>
</protein>
<dbReference type="Gene3D" id="3.40.50.300">
    <property type="entry name" value="P-loop containing nucleotide triphosphate hydrolases"/>
    <property type="match status" value="1"/>
</dbReference>
<dbReference type="EMBL" id="JACJQY010000037">
    <property type="protein sequence ID" value="MBD2318911.1"/>
    <property type="molecule type" value="Genomic_DNA"/>
</dbReference>